<evidence type="ECO:0000313" key="8">
    <source>
        <dbReference type="Proteomes" id="UP000823634"/>
    </source>
</evidence>
<evidence type="ECO:0000256" key="2">
    <source>
        <dbReference type="ARBA" id="ARBA00023015"/>
    </source>
</evidence>
<feature type="domain" description="HTH dtxR-type" evidence="5">
    <location>
        <begin position="5"/>
        <end position="55"/>
    </location>
</feature>
<dbReference type="Pfam" id="PF02742">
    <property type="entry name" value="Fe_dep_repr_C"/>
    <property type="match status" value="1"/>
</dbReference>
<dbReference type="Proteomes" id="UP000823634">
    <property type="component" value="Unassembled WGS sequence"/>
</dbReference>
<evidence type="ECO:0000256" key="3">
    <source>
        <dbReference type="ARBA" id="ARBA00023125"/>
    </source>
</evidence>
<keyword evidence="3" id="KW-0238">DNA-binding</keyword>
<evidence type="ECO:0000259" key="6">
    <source>
        <dbReference type="Pfam" id="PF02742"/>
    </source>
</evidence>
<feature type="domain" description="Iron dependent repressor metal binding and dimerisation" evidence="6">
    <location>
        <begin position="65"/>
        <end position="120"/>
    </location>
</feature>
<dbReference type="SUPFAM" id="SSF46785">
    <property type="entry name" value="Winged helix' DNA-binding domain"/>
    <property type="match status" value="1"/>
</dbReference>
<dbReference type="InterPro" id="IPR036421">
    <property type="entry name" value="Fe_dep_repressor_sf"/>
</dbReference>
<reference evidence="7" key="1">
    <citation type="submission" date="2020-10" db="EMBL/GenBank/DDBJ databases">
        <authorList>
            <person name="Gilroy R."/>
        </authorList>
    </citation>
    <scope>NUCLEOTIDE SEQUENCE</scope>
    <source>
        <strain evidence="7">17113</strain>
    </source>
</reference>
<dbReference type="EMBL" id="JADINA010000024">
    <property type="protein sequence ID" value="MBO8426436.1"/>
    <property type="molecule type" value="Genomic_DNA"/>
</dbReference>
<dbReference type="InterPro" id="IPR036388">
    <property type="entry name" value="WH-like_DNA-bd_sf"/>
</dbReference>
<dbReference type="PANTHER" id="PTHR33238:SF7">
    <property type="entry name" value="IRON-DEPENDENT TRANSCRIPTIONAL REGULATOR"/>
    <property type="match status" value="1"/>
</dbReference>
<dbReference type="SMART" id="SM00529">
    <property type="entry name" value="HTH_DTXR"/>
    <property type="match status" value="1"/>
</dbReference>
<sequence>MEKYTRSQEDFLEALLVLEERGEPLETTKVAKLLGVSKPAVHQMGHELIDKGLMTRIDYGDMSLTEKGREVATRVYERHKVLRAYLLSLGISPETAENDCCQIEHVISEETFEAIKKIVG</sequence>
<dbReference type="InterPro" id="IPR050536">
    <property type="entry name" value="DtxR_MntR_Metal-Reg"/>
</dbReference>
<dbReference type="PANTHER" id="PTHR33238">
    <property type="entry name" value="IRON (METAL) DEPENDENT REPRESSOR, DTXR FAMILY"/>
    <property type="match status" value="1"/>
</dbReference>
<keyword evidence="4" id="KW-0804">Transcription</keyword>
<dbReference type="InterPro" id="IPR022689">
    <property type="entry name" value="Iron_dep_repressor"/>
</dbReference>
<dbReference type="GO" id="GO:0046914">
    <property type="term" value="F:transition metal ion binding"/>
    <property type="evidence" value="ECO:0007669"/>
    <property type="project" value="InterPro"/>
</dbReference>
<dbReference type="InterPro" id="IPR022687">
    <property type="entry name" value="HTH_DTXR"/>
</dbReference>
<evidence type="ECO:0000256" key="1">
    <source>
        <dbReference type="ARBA" id="ARBA00007871"/>
    </source>
</evidence>
<gene>
    <name evidence="7" type="ORF">IAC61_03850</name>
</gene>
<comment type="caution">
    <text evidence="7">The sequence shown here is derived from an EMBL/GenBank/DDBJ whole genome shotgun (WGS) entry which is preliminary data.</text>
</comment>
<dbReference type="SUPFAM" id="SSF47979">
    <property type="entry name" value="Iron-dependent repressor protein, dimerization domain"/>
    <property type="match status" value="1"/>
</dbReference>
<dbReference type="GO" id="GO:0003677">
    <property type="term" value="F:DNA binding"/>
    <property type="evidence" value="ECO:0007669"/>
    <property type="project" value="UniProtKB-KW"/>
</dbReference>
<keyword evidence="2" id="KW-0805">Transcription regulation</keyword>
<dbReference type="InterPro" id="IPR001367">
    <property type="entry name" value="Fe_dep_repressor"/>
</dbReference>
<protein>
    <submittedName>
        <fullName evidence="7">Metal-dependent transcriptional regulator</fullName>
    </submittedName>
</protein>
<dbReference type="Gene3D" id="1.10.10.10">
    <property type="entry name" value="Winged helix-like DNA-binding domain superfamily/Winged helix DNA-binding domain"/>
    <property type="match status" value="1"/>
</dbReference>
<reference evidence="7" key="2">
    <citation type="journal article" date="2021" name="PeerJ">
        <title>Extensive microbial diversity within the chicken gut microbiome revealed by metagenomics and culture.</title>
        <authorList>
            <person name="Gilroy R."/>
            <person name="Ravi A."/>
            <person name="Getino M."/>
            <person name="Pursley I."/>
            <person name="Horton D.L."/>
            <person name="Alikhan N.F."/>
            <person name="Baker D."/>
            <person name="Gharbi K."/>
            <person name="Hall N."/>
            <person name="Watson M."/>
            <person name="Adriaenssens E.M."/>
            <person name="Foster-Nyarko E."/>
            <person name="Jarju S."/>
            <person name="Secka A."/>
            <person name="Antonio M."/>
            <person name="Oren A."/>
            <person name="Chaudhuri R.R."/>
            <person name="La Ragione R."/>
            <person name="Hildebrand F."/>
            <person name="Pallen M.J."/>
        </authorList>
    </citation>
    <scope>NUCLEOTIDE SEQUENCE</scope>
    <source>
        <strain evidence="7">17113</strain>
    </source>
</reference>
<dbReference type="GO" id="GO:0003700">
    <property type="term" value="F:DNA-binding transcription factor activity"/>
    <property type="evidence" value="ECO:0007669"/>
    <property type="project" value="InterPro"/>
</dbReference>
<dbReference type="Gene3D" id="1.10.60.10">
    <property type="entry name" value="Iron dependent repressor, metal binding and dimerisation domain"/>
    <property type="match status" value="1"/>
</dbReference>
<dbReference type="GO" id="GO:0046983">
    <property type="term" value="F:protein dimerization activity"/>
    <property type="evidence" value="ECO:0007669"/>
    <property type="project" value="InterPro"/>
</dbReference>
<name>A0A9D9DH80_9FIRM</name>
<comment type="similarity">
    <text evidence="1">Belongs to the DtxR/MntR family.</text>
</comment>
<dbReference type="AlphaFoldDB" id="A0A9D9DH80"/>
<evidence type="ECO:0000259" key="5">
    <source>
        <dbReference type="Pfam" id="PF01325"/>
    </source>
</evidence>
<dbReference type="Pfam" id="PF01325">
    <property type="entry name" value="Fe_dep_repress"/>
    <property type="match status" value="1"/>
</dbReference>
<evidence type="ECO:0000256" key="4">
    <source>
        <dbReference type="ARBA" id="ARBA00023163"/>
    </source>
</evidence>
<accession>A0A9D9DH80</accession>
<organism evidence="7 8">
    <name type="scientific">Candidatus Alloenteromonas pullistercoris</name>
    <dbReference type="NCBI Taxonomy" id="2840785"/>
    <lineage>
        <taxon>Bacteria</taxon>
        <taxon>Bacillati</taxon>
        <taxon>Bacillota</taxon>
        <taxon>Bacillota incertae sedis</taxon>
        <taxon>Candidatus Alloenteromonas</taxon>
    </lineage>
</organism>
<dbReference type="InterPro" id="IPR036390">
    <property type="entry name" value="WH_DNA-bd_sf"/>
</dbReference>
<evidence type="ECO:0000313" key="7">
    <source>
        <dbReference type="EMBL" id="MBO8426436.1"/>
    </source>
</evidence>
<proteinExistence type="inferred from homology"/>